<feature type="compositionally biased region" description="Basic and acidic residues" evidence="5">
    <location>
        <begin position="134"/>
        <end position="155"/>
    </location>
</feature>
<feature type="chain" id="PRO_5038403548" evidence="6">
    <location>
        <begin position="20"/>
        <end position="327"/>
    </location>
</feature>
<dbReference type="InterPro" id="IPR006129">
    <property type="entry name" value="AdhesinB"/>
</dbReference>
<comment type="similarity">
    <text evidence="1 4">Belongs to the bacterial solute-binding protein 9 family.</text>
</comment>
<dbReference type="RefSeq" id="WP_326839956.1">
    <property type="nucleotide sequence ID" value="NZ_SVNY01000001.1"/>
</dbReference>
<keyword evidence="3 6" id="KW-0732">Signal</keyword>
<dbReference type="PROSITE" id="PS51257">
    <property type="entry name" value="PROKAR_LIPOPROTEIN"/>
    <property type="match status" value="1"/>
</dbReference>
<dbReference type="PANTHER" id="PTHR42953:SF3">
    <property type="entry name" value="HIGH-AFFINITY ZINC UPTAKE SYSTEM PROTEIN ZNUA"/>
    <property type="match status" value="1"/>
</dbReference>
<dbReference type="Pfam" id="PF01297">
    <property type="entry name" value="ZnuA"/>
    <property type="match status" value="1"/>
</dbReference>
<evidence type="ECO:0000256" key="6">
    <source>
        <dbReference type="SAM" id="SignalP"/>
    </source>
</evidence>
<dbReference type="InterPro" id="IPR006128">
    <property type="entry name" value="Lipoprotein_PsaA-like"/>
</dbReference>
<evidence type="ECO:0000256" key="2">
    <source>
        <dbReference type="ARBA" id="ARBA00022448"/>
    </source>
</evidence>
<dbReference type="InterPro" id="IPR006127">
    <property type="entry name" value="ZnuA-like"/>
</dbReference>
<evidence type="ECO:0000256" key="4">
    <source>
        <dbReference type="RuleBase" id="RU003512"/>
    </source>
</evidence>
<reference evidence="7" key="1">
    <citation type="submission" date="2019-04" db="EMBL/GenBank/DDBJ databases">
        <title>Evolution of Biomass-Degrading Anaerobic Consortia Revealed by Metagenomics.</title>
        <authorList>
            <person name="Peng X."/>
        </authorList>
    </citation>
    <scope>NUCLEOTIDE SEQUENCE</scope>
    <source>
        <strain evidence="7">SIG551</strain>
    </source>
</reference>
<gene>
    <name evidence="7" type="ORF">E7512_03165</name>
</gene>
<dbReference type="InterPro" id="IPR050492">
    <property type="entry name" value="Bact_metal-bind_prot9"/>
</dbReference>
<dbReference type="PRINTS" id="PR00691">
    <property type="entry name" value="ADHESINB"/>
</dbReference>
<name>A0A928Q465_9FIRM</name>
<dbReference type="GO" id="GO:0030001">
    <property type="term" value="P:metal ion transport"/>
    <property type="evidence" value="ECO:0007669"/>
    <property type="project" value="InterPro"/>
</dbReference>
<feature type="signal peptide" evidence="6">
    <location>
        <begin position="1"/>
        <end position="19"/>
    </location>
</feature>
<sequence length="327" mass="35075">MKKRMLGFVSAALCAALLAGCTGGTGSVSSAVESAPGAEEGQKLSVYTSFYTMQDFAEKIGGDKVTVTNLVPPGTEPHDWEPQPNDIVGLENANVFIYNGAGMEHWVSSVLDSLQNDRLVAVEASSGISLLEGAGEHENGDSHAGESAEEEKSSTDPHVWLSPLNAKKEMENIKNAFAQADPANKETYEANYSKYAAQADALDSKFRKMTGGLKSKELIVAHQAFGYLCREYGLNQVAIEGLSADSEPDAARMAEIIRFAKEHKITTIFFEELVNPKVAETIAKATGAKTAVLDPVEGLSDENKAMGLEYFSIMEKNLEAIREANGG</sequence>
<dbReference type="CDD" id="cd01017">
    <property type="entry name" value="AdcA"/>
    <property type="match status" value="1"/>
</dbReference>
<evidence type="ECO:0000256" key="1">
    <source>
        <dbReference type="ARBA" id="ARBA00011028"/>
    </source>
</evidence>
<dbReference type="EMBL" id="SVNY01000001">
    <property type="protein sequence ID" value="MBE6832575.1"/>
    <property type="molecule type" value="Genomic_DNA"/>
</dbReference>
<evidence type="ECO:0000313" key="8">
    <source>
        <dbReference type="Proteomes" id="UP000754750"/>
    </source>
</evidence>
<organism evidence="7 8">
    <name type="scientific">Faecalispora sporosphaeroides</name>
    <dbReference type="NCBI Taxonomy" id="1549"/>
    <lineage>
        <taxon>Bacteria</taxon>
        <taxon>Bacillati</taxon>
        <taxon>Bacillota</taxon>
        <taxon>Clostridia</taxon>
        <taxon>Eubacteriales</taxon>
        <taxon>Oscillospiraceae</taxon>
        <taxon>Faecalispora</taxon>
    </lineage>
</organism>
<evidence type="ECO:0000256" key="5">
    <source>
        <dbReference type="SAM" id="MobiDB-lite"/>
    </source>
</evidence>
<keyword evidence="2 4" id="KW-0813">Transport</keyword>
<evidence type="ECO:0000256" key="3">
    <source>
        <dbReference type="ARBA" id="ARBA00022729"/>
    </source>
</evidence>
<dbReference type="Proteomes" id="UP000754750">
    <property type="component" value="Unassembled WGS sequence"/>
</dbReference>
<dbReference type="PANTHER" id="PTHR42953">
    <property type="entry name" value="HIGH-AFFINITY ZINC UPTAKE SYSTEM PROTEIN ZNUA-RELATED"/>
    <property type="match status" value="1"/>
</dbReference>
<dbReference type="SUPFAM" id="SSF53807">
    <property type="entry name" value="Helical backbone' metal receptor"/>
    <property type="match status" value="1"/>
</dbReference>
<proteinExistence type="inferred from homology"/>
<evidence type="ECO:0000313" key="7">
    <source>
        <dbReference type="EMBL" id="MBE6832575.1"/>
    </source>
</evidence>
<dbReference type="GO" id="GO:0046872">
    <property type="term" value="F:metal ion binding"/>
    <property type="evidence" value="ECO:0007669"/>
    <property type="project" value="InterPro"/>
</dbReference>
<dbReference type="GO" id="GO:0007155">
    <property type="term" value="P:cell adhesion"/>
    <property type="evidence" value="ECO:0007669"/>
    <property type="project" value="InterPro"/>
</dbReference>
<dbReference type="PRINTS" id="PR00690">
    <property type="entry name" value="ADHESNFAMILY"/>
</dbReference>
<dbReference type="AlphaFoldDB" id="A0A928Q465"/>
<comment type="caution">
    <text evidence="7">The sequence shown here is derived from an EMBL/GenBank/DDBJ whole genome shotgun (WGS) entry which is preliminary data.</text>
</comment>
<dbReference type="Gene3D" id="3.40.50.1980">
    <property type="entry name" value="Nitrogenase molybdenum iron protein domain"/>
    <property type="match status" value="2"/>
</dbReference>
<accession>A0A928Q465</accession>
<feature type="region of interest" description="Disordered" evidence="5">
    <location>
        <begin position="132"/>
        <end position="158"/>
    </location>
</feature>
<protein>
    <submittedName>
        <fullName evidence="7">ABC transporter substrate-binding protein</fullName>
    </submittedName>
</protein>